<keyword evidence="1" id="KW-0649">Protein kinase inhibitor</keyword>
<dbReference type="InterPro" id="IPR040389">
    <property type="entry name" value="SMR"/>
</dbReference>
<protein>
    <submittedName>
        <fullName evidence="4">Uncharacterized protein</fullName>
    </submittedName>
</protein>
<dbReference type="Proteomes" id="UP001603857">
    <property type="component" value="Unassembled WGS sequence"/>
</dbReference>
<evidence type="ECO:0000313" key="5">
    <source>
        <dbReference type="Proteomes" id="UP001603857"/>
    </source>
</evidence>
<feature type="compositionally biased region" description="Basic residues" evidence="3">
    <location>
        <begin position="78"/>
        <end position="92"/>
    </location>
</feature>
<feature type="region of interest" description="Disordered" evidence="3">
    <location>
        <begin position="1"/>
        <end position="102"/>
    </location>
</feature>
<feature type="compositionally biased region" description="Basic and acidic residues" evidence="3">
    <location>
        <begin position="50"/>
        <end position="59"/>
    </location>
</feature>
<reference evidence="4 5" key="1">
    <citation type="submission" date="2024-08" db="EMBL/GenBank/DDBJ databases">
        <title>Insights into the chromosomal genome structure of Flemingia macrophylla.</title>
        <authorList>
            <person name="Ding Y."/>
            <person name="Zhao Y."/>
            <person name="Bi W."/>
            <person name="Wu M."/>
            <person name="Zhao G."/>
            <person name="Gong Y."/>
            <person name="Li W."/>
            <person name="Zhang P."/>
        </authorList>
    </citation>
    <scope>NUCLEOTIDE SEQUENCE [LARGE SCALE GENOMIC DNA]</scope>
    <source>
        <strain evidence="4">DYQJB</strain>
        <tissue evidence="4">Leaf</tissue>
    </source>
</reference>
<comment type="caution">
    <text evidence="4">The sequence shown here is derived from an EMBL/GenBank/DDBJ whole genome shotgun (WGS) entry which is preliminary data.</text>
</comment>
<gene>
    <name evidence="4" type="ORF">Fmac_031097</name>
</gene>
<evidence type="ECO:0000256" key="2">
    <source>
        <dbReference type="ARBA" id="ARBA00023306"/>
    </source>
</evidence>
<evidence type="ECO:0000256" key="1">
    <source>
        <dbReference type="ARBA" id="ARBA00023013"/>
    </source>
</evidence>
<proteinExistence type="predicted"/>
<accession>A0ABD1L144</accession>
<keyword evidence="5" id="KW-1185">Reference proteome</keyword>
<feature type="compositionally biased region" description="Pro residues" evidence="3">
    <location>
        <begin position="68"/>
        <end position="77"/>
    </location>
</feature>
<organism evidence="4 5">
    <name type="scientific">Flemingia macrophylla</name>
    <dbReference type="NCBI Taxonomy" id="520843"/>
    <lineage>
        <taxon>Eukaryota</taxon>
        <taxon>Viridiplantae</taxon>
        <taxon>Streptophyta</taxon>
        <taxon>Embryophyta</taxon>
        <taxon>Tracheophyta</taxon>
        <taxon>Spermatophyta</taxon>
        <taxon>Magnoliopsida</taxon>
        <taxon>eudicotyledons</taxon>
        <taxon>Gunneridae</taxon>
        <taxon>Pentapetalae</taxon>
        <taxon>rosids</taxon>
        <taxon>fabids</taxon>
        <taxon>Fabales</taxon>
        <taxon>Fabaceae</taxon>
        <taxon>Papilionoideae</taxon>
        <taxon>50 kb inversion clade</taxon>
        <taxon>NPAAA clade</taxon>
        <taxon>indigoferoid/millettioid clade</taxon>
        <taxon>Phaseoleae</taxon>
        <taxon>Flemingia</taxon>
    </lineage>
</organism>
<keyword evidence="2" id="KW-0131">Cell cycle</keyword>
<evidence type="ECO:0000256" key="3">
    <source>
        <dbReference type="SAM" id="MobiDB-lite"/>
    </source>
</evidence>
<sequence length="116" mass="12761">MGIPPHACGTPKLTLAEPQNSHLRSKEPQPNPLAINTDTDILTKSKSKNMVKDTEEGCRTPKHSACRIPPPLVCPPPPKKKRPAVYATRKRLPPPPNGYFAPPDLELIFRAREALA</sequence>
<dbReference type="AlphaFoldDB" id="A0ABD1L144"/>
<dbReference type="PANTHER" id="PTHR33142">
    <property type="entry name" value="CYCLIN-DEPENDENT PROTEIN KINASE INHIBITOR SMR13"/>
    <property type="match status" value="1"/>
</dbReference>
<name>A0ABD1L144_9FABA</name>
<dbReference type="PANTHER" id="PTHR33142:SF15">
    <property type="entry name" value="CYCLIN-DEPENDENT PROTEIN KINASE INHIBITOR SMR4"/>
    <property type="match status" value="1"/>
</dbReference>
<dbReference type="EMBL" id="JBGMDY010000011">
    <property type="protein sequence ID" value="KAL2317221.1"/>
    <property type="molecule type" value="Genomic_DNA"/>
</dbReference>
<feature type="compositionally biased region" description="Polar residues" evidence="3">
    <location>
        <begin position="34"/>
        <end position="44"/>
    </location>
</feature>
<evidence type="ECO:0000313" key="4">
    <source>
        <dbReference type="EMBL" id="KAL2317221.1"/>
    </source>
</evidence>
<dbReference type="GO" id="GO:0004860">
    <property type="term" value="F:protein kinase inhibitor activity"/>
    <property type="evidence" value="ECO:0007669"/>
    <property type="project" value="UniProtKB-KW"/>
</dbReference>